<evidence type="ECO:0000313" key="6">
    <source>
        <dbReference type="Proteomes" id="UP000050949"/>
    </source>
</evidence>
<dbReference type="Gene3D" id="3.40.309.10">
    <property type="entry name" value="Aldehyde Dehydrogenase, Chain A, domain 2"/>
    <property type="match status" value="1"/>
</dbReference>
<proteinExistence type="inferred from homology"/>
<sequence length="457" mass="49236">MAYRTVYPYTNEVLQTYDPATDAELEQALAAGHALYKQWRDADPAPRARILRQIAARLRAKRTEYATIMTHDMGKLIGESEDEIDLCAAIADYYAEHGPAFLQPQPLPTNQGKAYYVRQATGVLVMVEPWNFPFYQVMRVFAPNFMAGNPMILKHASITPGSAAAFQELVTSAGAPAGALTNLFMSYDQVSKAIADPRVAGVALTGSERGGASVAAEAGKNLKKSSMELGGTDVFIALDDADWNRVYKLAPAARLANSGQVCTSAKRFVIAASHYDEFLEHLKAAFALRKPGDPLDPLTTLAPVSSASAKKKIQSQIDEAVANGAQVYYGNEPIDLPGQFVQPTILTGLTPDNPLYSQEIFGPVAEVFKVDSDDEAVALANDSNYGLGGAVFSQDQARAEAVAARIETGMTFINQSLRSVPELPFGGVKNSGYGRELNELGFSTFTNEHLIVAAPQD</sequence>
<dbReference type="SUPFAM" id="SSF53720">
    <property type="entry name" value="ALDH-like"/>
    <property type="match status" value="1"/>
</dbReference>
<comment type="caution">
    <text evidence="5">The sequence shown here is derived from an EMBL/GenBank/DDBJ whole genome shotgun (WGS) entry which is preliminary data.</text>
</comment>
<reference evidence="5 6" key="1">
    <citation type="journal article" date="2015" name="Genome Announc.">
        <title>Expanding the biotechnology potential of lactobacilli through comparative genomics of 213 strains and associated genera.</title>
        <authorList>
            <person name="Sun Z."/>
            <person name="Harris H.M."/>
            <person name="McCann A."/>
            <person name="Guo C."/>
            <person name="Argimon S."/>
            <person name="Zhang W."/>
            <person name="Yang X."/>
            <person name="Jeffery I.B."/>
            <person name="Cooney J.C."/>
            <person name="Kagawa T.F."/>
            <person name="Liu W."/>
            <person name="Song Y."/>
            <person name="Salvetti E."/>
            <person name="Wrobel A."/>
            <person name="Rasinkangas P."/>
            <person name="Parkhill J."/>
            <person name="Rea M.C."/>
            <person name="O'Sullivan O."/>
            <person name="Ritari J."/>
            <person name="Douillard F.P."/>
            <person name="Paul Ross R."/>
            <person name="Yang R."/>
            <person name="Briner A.E."/>
            <person name="Felis G.E."/>
            <person name="de Vos W.M."/>
            <person name="Barrangou R."/>
            <person name="Klaenhammer T.R."/>
            <person name="Caufield P.W."/>
            <person name="Cui Y."/>
            <person name="Zhang H."/>
            <person name="O'Toole P.W."/>
        </authorList>
    </citation>
    <scope>NUCLEOTIDE SEQUENCE [LARGE SCALE GENOMIC DNA]</scope>
    <source>
        <strain evidence="5 6">DSM 16991</strain>
    </source>
</reference>
<dbReference type="Pfam" id="PF00171">
    <property type="entry name" value="Aldedh"/>
    <property type="match status" value="1"/>
</dbReference>
<dbReference type="OrthoDB" id="9762913at2"/>
<dbReference type="GO" id="GO:0004777">
    <property type="term" value="F:succinate-semialdehyde dehydrogenase (NAD+) activity"/>
    <property type="evidence" value="ECO:0007669"/>
    <property type="project" value="TreeGrafter"/>
</dbReference>
<evidence type="ECO:0000259" key="4">
    <source>
        <dbReference type="Pfam" id="PF00171"/>
    </source>
</evidence>
<dbReference type="InterPro" id="IPR016162">
    <property type="entry name" value="Ald_DH_N"/>
</dbReference>
<gene>
    <name evidence="5" type="ORF">FC91_GL002574</name>
</gene>
<evidence type="ECO:0000256" key="2">
    <source>
        <dbReference type="ARBA" id="ARBA00022857"/>
    </source>
</evidence>
<dbReference type="InterPro" id="IPR016161">
    <property type="entry name" value="Ald_DH/histidinol_DH"/>
</dbReference>
<dbReference type="Gene3D" id="3.40.605.10">
    <property type="entry name" value="Aldehyde Dehydrogenase, Chain A, domain 1"/>
    <property type="match status" value="1"/>
</dbReference>
<keyword evidence="3" id="KW-0560">Oxidoreductase</keyword>
<dbReference type="PANTHER" id="PTHR43217:SF2">
    <property type="entry name" value="SUCCINATE-SEMIALDEHYDE DEHYDROGENASE [NADP(+)]"/>
    <property type="match status" value="1"/>
</dbReference>
<dbReference type="PATRIC" id="fig|1122147.4.peg.2655"/>
<dbReference type="GO" id="GO:0004030">
    <property type="term" value="F:aldehyde dehydrogenase [NAD(P)+] activity"/>
    <property type="evidence" value="ECO:0007669"/>
    <property type="project" value="InterPro"/>
</dbReference>
<dbReference type="InterPro" id="IPR016163">
    <property type="entry name" value="Ald_DH_C"/>
</dbReference>
<dbReference type="AlphaFoldDB" id="A0A0R1XCF8"/>
<evidence type="ECO:0000256" key="1">
    <source>
        <dbReference type="ARBA" id="ARBA00009986"/>
    </source>
</evidence>
<dbReference type="InterPro" id="IPR047110">
    <property type="entry name" value="GABD/Sad-like"/>
</dbReference>
<dbReference type="EMBL" id="AZFW01000050">
    <property type="protein sequence ID" value="KRM27365.1"/>
    <property type="molecule type" value="Genomic_DNA"/>
</dbReference>
<dbReference type="InterPro" id="IPR044148">
    <property type="entry name" value="ALDH_GabD1-like"/>
</dbReference>
<dbReference type="PANTHER" id="PTHR43217">
    <property type="entry name" value="SUCCINATE SEMIALDEHYDE DEHYDROGENASE [NAD(P)+] SAD"/>
    <property type="match status" value="1"/>
</dbReference>
<evidence type="ECO:0000313" key="5">
    <source>
        <dbReference type="EMBL" id="KRM27365.1"/>
    </source>
</evidence>
<organism evidence="5 6">
    <name type="scientific">Schleiferilactobacillus harbinensis DSM 16991</name>
    <dbReference type="NCBI Taxonomy" id="1122147"/>
    <lineage>
        <taxon>Bacteria</taxon>
        <taxon>Bacillati</taxon>
        <taxon>Bacillota</taxon>
        <taxon>Bacilli</taxon>
        <taxon>Lactobacillales</taxon>
        <taxon>Lactobacillaceae</taxon>
        <taxon>Schleiferilactobacillus</taxon>
    </lineage>
</organism>
<dbReference type="CDD" id="cd07100">
    <property type="entry name" value="ALDH_SSADH1_GabD1"/>
    <property type="match status" value="1"/>
</dbReference>
<comment type="similarity">
    <text evidence="1">Belongs to the aldehyde dehydrogenase family.</text>
</comment>
<keyword evidence="2" id="KW-0521">NADP</keyword>
<dbReference type="FunFam" id="3.40.605.10:FF:000012">
    <property type="entry name" value="NAD-dependent succinate-semialdehyde dehydrogenase"/>
    <property type="match status" value="1"/>
</dbReference>
<protein>
    <submittedName>
        <fullName evidence="5">Succinate-semialdehyde dehydrogenase (NADP+)</fullName>
    </submittedName>
</protein>
<accession>A0A0R1XCF8</accession>
<name>A0A0R1XCF8_9LACO</name>
<dbReference type="RefSeq" id="WP_027827631.1">
    <property type="nucleotide sequence ID" value="NZ_AUEH01000005.1"/>
</dbReference>
<dbReference type="InterPro" id="IPR015590">
    <property type="entry name" value="Aldehyde_DH_dom"/>
</dbReference>
<dbReference type="eggNOG" id="COG1012">
    <property type="taxonomic scope" value="Bacteria"/>
</dbReference>
<dbReference type="Proteomes" id="UP000050949">
    <property type="component" value="Unassembled WGS sequence"/>
</dbReference>
<evidence type="ECO:0000256" key="3">
    <source>
        <dbReference type="ARBA" id="ARBA00023002"/>
    </source>
</evidence>
<feature type="domain" description="Aldehyde dehydrogenase" evidence="4">
    <location>
        <begin position="3"/>
        <end position="447"/>
    </location>
</feature>